<dbReference type="PANTHER" id="PTHR14027">
    <property type="entry name" value="RNA POLYMERASE-ASSOCIATED PROTEIN CTR9"/>
    <property type="match status" value="1"/>
</dbReference>
<dbReference type="Pfam" id="PF14559">
    <property type="entry name" value="TPR_19"/>
    <property type="match status" value="1"/>
</dbReference>
<protein>
    <submittedName>
        <fullName evidence="4">Uncharacterized protein</fullName>
    </submittedName>
</protein>
<dbReference type="InterPro" id="IPR019734">
    <property type="entry name" value="TPR_rpt"/>
</dbReference>
<dbReference type="EMBL" id="JALJOV010001587">
    <property type="protein sequence ID" value="KAK9845687.1"/>
    <property type="molecule type" value="Genomic_DNA"/>
</dbReference>
<dbReference type="InterPro" id="IPR031101">
    <property type="entry name" value="Ctr9"/>
</dbReference>
<dbReference type="InterPro" id="IPR011990">
    <property type="entry name" value="TPR-like_helical_dom_sf"/>
</dbReference>
<dbReference type="AlphaFoldDB" id="A0AAW1SH59"/>
<keyword evidence="5" id="KW-1185">Reference proteome</keyword>
<dbReference type="GO" id="GO:0006355">
    <property type="term" value="P:regulation of DNA-templated transcription"/>
    <property type="evidence" value="ECO:0007669"/>
    <property type="project" value="InterPro"/>
</dbReference>
<keyword evidence="2" id="KW-0802">TPR repeat</keyword>
<feature type="compositionally biased region" description="Basic and acidic residues" evidence="3">
    <location>
        <begin position="927"/>
        <end position="940"/>
    </location>
</feature>
<feature type="compositionally biased region" description="Basic residues" evidence="3">
    <location>
        <begin position="1060"/>
        <end position="1069"/>
    </location>
</feature>
<dbReference type="Proteomes" id="UP001485043">
    <property type="component" value="Unassembled WGS sequence"/>
</dbReference>
<evidence type="ECO:0000256" key="3">
    <source>
        <dbReference type="SAM" id="MobiDB-lite"/>
    </source>
</evidence>
<dbReference type="GO" id="GO:0006368">
    <property type="term" value="P:transcription elongation by RNA polymerase II"/>
    <property type="evidence" value="ECO:0007669"/>
    <property type="project" value="TreeGrafter"/>
</dbReference>
<feature type="compositionally biased region" description="Acidic residues" evidence="3">
    <location>
        <begin position="1080"/>
        <end position="1092"/>
    </location>
</feature>
<feature type="region of interest" description="Disordered" evidence="3">
    <location>
        <begin position="914"/>
        <end position="1113"/>
    </location>
</feature>
<organism evidence="4 5">
    <name type="scientific">Apatococcus fuscideae</name>
    <dbReference type="NCBI Taxonomy" id="2026836"/>
    <lineage>
        <taxon>Eukaryota</taxon>
        <taxon>Viridiplantae</taxon>
        <taxon>Chlorophyta</taxon>
        <taxon>core chlorophytes</taxon>
        <taxon>Trebouxiophyceae</taxon>
        <taxon>Chlorellales</taxon>
        <taxon>Chlorellaceae</taxon>
        <taxon>Apatococcus</taxon>
    </lineage>
</organism>
<dbReference type="PANTHER" id="PTHR14027:SF2">
    <property type="entry name" value="RNA POLYMERASE-ASSOCIATED PROTEIN CTR9 HOMOLOG"/>
    <property type="match status" value="1"/>
</dbReference>
<dbReference type="SUPFAM" id="SSF48452">
    <property type="entry name" value="TPR-like"/>
    <property type="match status" value="4"/>
</dbReference>
<evidence type="ECO:0000313" key="4">
    <source>
        <dbReference type="EMBL" id="KAK9845687.1"/>
    </source>
</evidence>
<keyword evidence="1" id="KW-0677">Repeat</keyword>
<gene>
    <name evidence="4" type="ORF">WJX84_004302</name>
</gene>
<accession>A0AAW1SH59</accession>
<proteinExistence type="predicted"/>
<name>A0AAW1SH59_9CHLO</name>
<dbReference type="Gene3D" id="1.25.40.10">
    <property type="entry name" value="Tetratricopeptide repeat domain"/>
    <property type="match status" value="4"/>
</dbReference>
<evidence type="ECO:0000256" key="2">
    <source>
        <dbReference type="ARBA" id="ARBA00022803"/>
    </source>
</evidence>
<feature type="compositionally biased region" description="Acidic residues" evidence="3">
    <location>
        <begin position="1038"/>
        <end position="1050"/>
    </location>
</feature>
<sequence>MMEEEHIYIPVDQSEEVVAVPLSNLPEDPEEIVDVLKAEMVPFSLWVDFARAYLAQDKIPQYQRLLSFGTEKDVEDFYRGKGTFESIQLLCELAATHVDAARAESNKSSKTERFAKAADLLSTARQLDFHEQLSSIGLGELALARDDIEGAKREFQQAARHRSNGKENIAGILMLAKLHFRQSQYADALKLYKMALRRHPGCPPHVRLGIAFCHFHLGRPKLAEAAFNRTIALDPHCSSAYIGLAVLSLNSGTKQGRAQGVHLLYEAFESDPSNPHLLALLSQHCLVNDCHEEARQLAAAAAELAESDKQKAKCVMLEGRAWHALRSAREAARCYTQARKLDTKLPLPHYGLAQLNLLQDQSFHTSINLLETALQQVPGWQDALQVLGQLYSKMPEKAAKSLAQFREAAARSPSSMEVWEMLAELLAATDPPGSLHAYKKALELYRAAPHSSDSAPHAAENGHTEPSIHLNPKLLNNAAVMHMRGGNFQVALELIEEAIQAAASGDAVSNVTASSQVTMGYNHARLQESCGRRREAEVSYQRILQEFPGYVDCYLRLACLQGRRGDLPAAHEWASKALAASNNAPDALAVQASLYLADKDKSQWDKAKEILEKKLLGKHENRHDAYAQLALGNLFLNSISHSAKHPGSEDRDSKQFTRALALYKRALEQNPGNLYAVNGIGAVLAEQGHLTDAHDIFGQVQEVSAASEGFFQMPEASVNLASAALAQQNFAPSAQLFQSCLRRHFHGQSSRVLLYLARAQYDANRLLDAKKTLQRAIHCSPWDTTLAFNLAVVMQEYGVRELKKERRAGDPNKLTELTAAGVQLTQAWRLFTFHKSQLDRLGKHTVPVDKKKLAAHLNFCNSTFQKAQVLVKEAEKEEEAADEVRAAAQHAIQLAAQARQAEVWAREQKAEQARLDREAAGRQQAAKMERLKQDWRDNEAARQAAEQGDASKVDRKRKKDQQAAAEEAAFIEPDDDLDGAEYQPGDESDDGQAGPADDGNEDEGEDPAGAAASLAGTGVSGLMSDSEEAAEPAAEVNEALEPEVEVDGQEAEPAAGPSSHKGRLKRHRHPDVAAQPETAAPEDDDMDSDGPQDDGAQAAKRHRAALFQDSDDE</sequence>
<dbReference type="SMART" id="SM00028">
    <property type="entry name" value="TPR"/>
    <property type="match status" value="8"/>
</dbReference>
<comment type="caution">
    <text evidence="4">The sequence shown here is derived from an EMBL/GenBank/DDBJ whole genome shotgun (WGS) entry which is preliminary data.</text>
</comment>
<evidence type="ECO:0000313" key="5">
    <source>
        <dbReference type="Proteomes" id="UP001485043"/>
    </source>
</evidence>
<reference evidence="4 5" key="1">
    <citation type="journal article" date="2024" name="Nat. Commun.">
        <title>Phylogenomics reveals the evolutionary origins of lichenization in chlorophyte algae.</title>
        <authorList>
            <person name="Puginier C."/>
            <person name="Libourel C."/>
            <person name="Otte J."/>
            <person name="Skaloud P."/>
            <person name="Haon M."/>
            <person name="Grisel S."/>
            <person name="Petersen M."/>
            <person name="Berrin J.G."/>
            <person name="Delaux P.M."/>
            <person name="Dal Grande F."/>
            <person name="Keller J."/>
        </authorList>
    </citation>
    <scope>NUCLEOTIDE SEQUENCE [LARGE SCALE GENOMIC DNA]</scope>
    <source>
        <strain evidence="4 5">SAG 2523</strain>
    </source>
</reference>
<evidence type="ECO:0000256" key="1">
    <source>
        <dbReference type="ARBA" id="ARBA00022737"/>
    </source>
</evidence>
<dbReference type="Pfam" id="PF13432">
    <property type="entry name" value="TPR_16"/>
    <property type="match status" value="2"/>
</dbReference>
<feature type="compositionally biased region" description="Acidic residues" evidence="3">
    <location>
        <begin position="972"/>
        <end position="990"/>
    </location>
</feature>
<dbReference type="GO" id="GO:0016593">
    <property type="term" value="C:Cdc73/Paf1 complex"/>
    <property type="evidence" value="ECO:0007669"/>
    <property type="project" value="TreeGrafter"/>
</dbReference>
<feature type="compositionally biased region" description="Low complexity" evidence="3">
    <location>
        <begin position="449"/>
        <end position="459"/>
    </location>
</feature>
<feature type="region of interest" description="Disordered" evidence="3">
    <location>
        <begin position="449"/>
        <end position="470"/>
    </location>
</feature>
<dbReference type="GO" id="GO:0000993">
    <property type="term" value="F:RNA polymerase II complex binding"/>
    <property type="evidence" value="ECO:0007669"/>
    <property type="project" value="TreeGrafter"/>
</dbReference>